<name>A0AAV5GMX8_9BASI</name>
<keyword evidence="6" id="KW-0443">Lipid metabolism</keyword>
<keyword evidence="11" id="KW-0472">Membrane</keyword>
<evidence type="ECO:0000256" key="8">
    <source>
        <dbReference type="ARBA" id="ARBA00031195"/>
    </source>
</evidence>
<feature type="region of interest" description="Disordered" evidence="10">
    <location>
        <begin position="351"/>
        <end position="374"/>
    </location>
</feature>
<evidence type="ECO:0000259" key="12">
    <source>
        <dbReference type="Pfam" id="PF02230"/>
    </source>
</evidence>
<dbReference type="EMBL" id="BQKY01000009">
    <property type="protein sequence ID" value="GJN91839.1"/>
    <property type="molecule type" value="Genomic_DNA"/>
</dbReference>
<evidence type="ECO:0000256" key="9">
    <source>
        <dbReference type="ARBA" id="ARBA00047337"/>
    </source>
</evidence>
<organism evidence="13 14">
    <name type="scientific">Rhodotorula paludigena</name>
    <dbReference type="NCBI Taxonomy" id="86838"/>
    <lineage>
        <taxon>Eukaryota</taxon>
        <taxon>Fungi</taxon>
        <taxon>Dikarya</taxon>
        <taxon>Basidiomycota</taxon>
        <taxon>Pucciniomycotina</taxon>
        <taxon>Microbotryomycetes</taxon>
        <taxon>Sporidiobolales</taxon>
        <taxon>Sporidiobolaceae</taxon>
        <taxon>Rhodotorula</taxon>
    </lineage>
</organism>
<evidence type="ECO:0000256" key="7">
    <source>
        <dbReference type="ARBA" id="ARBA00029392"/>
    </source>
</evidence>
<dbReference type="GO" id="GO:0006631">
    <property type="term" value="P:fatty acid metabolic process"/>
    <property type="evidence" value="ECO:0007669"/>
    <property type="project" value="UniProtKB-KW"/>
</dbReference>
<dbReference type="InterPro" id="IPR050565">
    <property type="entry name" value="LYPA1-2/EST-like"/>
</dbReference>
<feature type="domain" description="Phospholipase/carboxylesterase/thioesterase" evidence="12">
    <location>
        <begin position="252"/>
        <end position="453"/>
    </location>
</feature>
<keyword evidence="4" id="KW-0719">Serine esterase</keyword>
<evidence type="ECO:0000256" key="10">
    <source>
        <dbReference type="SAM" id="MobiDB-lite"/>
    </source>
</evidence>
<keyword evidence="11" id="KW-0812">Transmembrane</keyword>
<protein>
    <recommendedName>
        <fullName evidence="3">Acyl-protein thioesterase 1</fullName>
        <ecNumber evidence="2">3.1.2.22</ecNumber>
    </recommendedName>
    <alternativeName>
        <fullName evidence="8">Palmitoyl-protein hydrolase</fullName>
    </alternativeName>
</protein>
<proteinExistence type="inferred from homology"/>
<dbReference type="GO" id="GO:0005737">
    <property type="term" value="C:cytoplasm"/>
    <property type="evidence" value="ECO:0007669"/>
    <property type="project" value="TreeGrafter"/>
</dbReference>
<comment type="caution">
    <text evidence="13">The sequence shown here is derived from an EMBL/GenBank/DDBJ whole genome shotgun (WGS) entry which is preliminary data.</text>
</comment>
<dbReference type="PANTHER" id="PTHR10655">
    <property type="entry name" value="LYSOPHOSPHOLIPASE-RELATED"/>
    <property type="match status" value="1"/>
</dbReference>
<evidence type="ECO:0000313" key="13">
    <source>
        <dbReference type="EMBL" id="GJN91839.1"/>
    </source>
</evidence>
<dbReference type="GO" id="GO:0008474">
    <property type="term" value="F:palmitoyl-(protein) hydrolase activity"/>
    <property type="evidence" value="ECO:0007669"/>
    <property type="project" value="UniProtKB-EC"/>
</dbReference>
<dbReference type="Proteomes" id="UP001342314">
    <property type="component" value="Unassembled WGS sequence"/>
</dbReference>
<comment type="similarity">
    <text evidence="1">Belongs to the AB hydrolase superfamily. AB hydrolase 2 family.</text>
</comment>
<dbReference type="AlphaFoldDB" id="A0AAV5GMX8"/>
<evidence type="ECO:0000256" key="4">
    <source>
        <dbReference type="ARBA" id="ARBA00022487"/>
    </source>
</evidence>
<evidence type="ECO:0000256" key="3">
    <source>
        <dbReference type="ARBA" id="ARBA00014923"/>
    </source>
</evidence>
<dbReference type="Pfam" id="PF02230">
    <property type="entry name" value="Abhydrolase_2"/>
    <property type="match status" value="1"/>
</dbReference>
<evidence type="ECO:0000256" key="5">
    <source>
        <dbReference type="ARBA" id="ARBA00022801"/>
    </source>
</evidence>
<dbReference type="PANTHER" id="PTHR10655:SF17">
    <property type="entry name" value="LYSOPHOSPHOLIPASE-LIKE PROTEIN 1"/>
    <property type="match status" value="1"/>
</dbReference>
<dbReference type="SUPFAM" id="SSF53474">
    <property type="entry name" value="alpha/beta-Hydrolases"/>
    <property type="match status" value="1"/>
</dbReference>
<keyword evidence="11" id="KW-1133">Transmembrane helix</keyword>
<sequence>MWWRWPLRLSLASGRPPLRIFSTRENPSRWGRLGSPSSGLGSWLLSRFRAAPRPKIADSLLAIQPSDLRRPSFPLTGPATAPTNKSPKPAYLASSASTAARNPQAFSLIPSRRMQKSLRIWVLCAFTLLIVLRLLGRAPAPTRYLPPMPRASQLLERVYGSRDPKHAAPVETGLSNRGGSATRERHDSAQGQVTSPARVAYNNEPSIKVPPAGTGRLWLSPKEVAAVQRRRAEKLWAAPEDMVTVEVEDAKKGHLHESTIIFLHGLSQVKNDAFMPANMHKRLPNTRWVVPLAPKRKVDVYDEPKTAWYNIRGWPYHPSDRDDEGMFHTARQLNRIIAQERARLIRNLRRRGGGSATSVPAGEAPDGAPEDFGTKEEREWASKRIILAGFSQGGVMTLLAGLTHPERLGGLIVYSGYLPLREELAKLVYDLGREDLPIFWGHGTEDDYLSYISRSLYLARGNDSFFTHLVYSYNDGVLSAALLSAASIPKTAWEDGTIPSTSLFHMYPDYRLHLSDVTFRAYETMGHTFCGQELIDVLKWLERVLPKGTQRGEKIPRNLGAVEPVARA</sequence>
<evidence type="ECO:0000256" key="1">
    <source>
        <dbReference type="ARBA" id="ARBA00006499"/>
    </source>
</evidence>
<evidence type="ECO:0000256" key="11">
    <source>
        <dbReference type="SAM" id="Phobius"/>
    </source>
</evidence>
<gene>
    <name evidence="13" type="ORF">Rhopal_004862-T1</name>
</gene>
<evidence type="ECO:0000313" key="14">
    <source>
        <dbReference type="Proteomes" id="UP001342314"/>
    </source>
</evidence>
<evidence type="ECO:0000256" key="6">
    <source>
        <dbReference type="ARBA" id="ARBA00022832"/>
    </source>
</evidence>
<keyword evidence="5" id="KW-0378">Hydrolase</keyword>
<feature type="region of interest" description="Disordered" evidence="10">
    <location>
        <begin position="162"/>
        <end position="205"/>
    </location>
</feature>
<keyword evidence="14" id="KW-1185">Reference proteome</keyword>
<evidence type="ECO:0000256" key="2">
    <source>
        <dbReference type="ARBA" id="ARBA00012423"/>
    </source>
</evidence>
<keyword evidence="6" id="KW-0276">Fatty acid metabolism</keyword>
<feature type="transmembrane region" description="Helical" evidence="11">
    <location>
        <begin position="118"/>
        <end position="136"/>
    </location>
</feature>
<dbReference type="InterPro" id="IPR029058">
    <property type="entry name" value="AB_hydrolase_fold"/>
</dbReference>
<dbReference type="EC" id="3.1.2.22" evidence="2"/>
<dbReference type="InterPro" id="IPR003140">
    <property type="entry name" value="PLipase/COase/thioEstase"/>
</dbReference>
<comment type="catalytic activity">
    <reaction evidence="9">
        <text>S-hexadecanoyl-L-cysteinyl-[protein] + H2O = L-cysteinyl-[protein] + hexadecanoate + H(+)</text>
        <dbReference type="Rhea" id="RHEA:19233"/>
        <dbReference type="Rhea" id="RHEA-COMP:10131"/>
        <dbReference type="Rhea" id="RHEA-COMP:11032"/>
        <dbReference type="ChEBI" id="CHEBI:7896"/>
        <dbReference type="ChEBI" id="CHEBI:15377"/>
        <dbReference type="ChEBI" id="CHEBI:15378"/>
        <dbReference type="ChEBI" id="CHEBI:29950"/>
        <dbReference type="ChEBI" id="CHEBI:74151"/>
        <dbReference type="EC" id="3.1.2.22"/>
    </reaction>
</comment>
<feature type="region of interest" description="Disordered" evidence="10">
    <location>
        <begin position="71"/>
        <end position="96"/>
    </location>
</feature>
<reference evidence="13 14" key="1">
    <citation type="submission" date="2021-12" db="EMBL/GenBank/DDBJ databases">
        <title>High titer production of polyol ester of fatty acids by Rhodotorula paludigena BS15 towards product separation-free biomass refinery.</title>
        <authorList>
            <person name="Mano J."/>
            <person name="Ono H."/>
            <person name="Tanaka T."/>
            <person name="Naito K."/>
            <person name="Sushida H."/>
            <person name="Ike M."/>
            <person name="Tokuyasu K."/>
            <person name="Kitaoka M."/>
        </authorList>
    </citation>
    <scope>NUCLEOTIDE SEQUENCE [LARGE SCALE GENOMIC DNA]</scope>
    <source>
        <strain evidence="13 14">BS15</strain>
    </source>
</reference>
<dbReference type="Gene3D" id="3.40.50.1820">
    <property type="entry name" value="alpha/beta hydrolase"/>
    <property type="match status" value="1"/>
</dbReference>
<dbReference type="GO" id="GO:0052689">
    <property type="term" value="F:carboxylic ester hydrolase activity"/>
    <property type="evidence" value="ECO:0007669"/>
    <property type="project" value="UniProtKB-KW"/>
</dbReference>
<accession>A0AAV5GMX8</accession>
<comment type="function">
    <text evidence="7">Hydrolyzes fatty acids from S-acylated cysteine residues in proteins with a strong preference for palmitoylated G-alpha proteins over other acyl substrates. Mediates the deacylation of G-alpha proteins such as GPA1 in vivo, but has weak or no activity toward palmitoylated Ras proteins. Has weak lysophospholipase activity in vitro; however such activity may not exist in vivo.</text>
</comment>